<feature type="transmembrane region" description="Helical" evidence="7">
    <location>
        <begin position="20"/>
        <end position="46"/>
    </location>
</feature>
<dbReference type="InterPro" id="IPR003593">
    <property type="entry name" value="AAA+_ATPase"/>
</dbReference>
<dbReference type="GO" id="GO:0005524">
    <property type="term" value="F:ATP binding"/>
    <property type="evidence" value="ECO:0007669"/>
    <property type="project" value="UniProtKB-KW"/>
</dbReference>
<evidence type="ECO:0000256" key="7">
    <source>
        <dbReference type="SAM" id="Phobius"/>
    </source>
</evidence>
<evidence type="ECO:0000256" key="3">
    <source>
        <dbReference type="ARBA" id="ARBA00022741"/>
    </source>
</evidence>
<keyword evidence="5 7" id="KW-1133">Transmembrane helix</keyword>
<dbReference type="Gene3D" id="1.20.1560.10">
    <property type="entry name" value="ABC transporter type 1, transmembrane domain"/>
    <property type="match status" value="1"/>
</dbReference>
<name>A0ABW2SM47_9ACTO</name>
<evidence type="ECO:0000259" key="9">
    <source>
        <dbReference type="PROSITE" id="PS50929"/>
    </source>
</evidence>
<dbReference type="InterPro" id="IPR011527">
    <property type="entry name" value="ABC1_TM_dom"/>
</dbReference>
<evidence type="ECO:0000256" key="6">
    <source>
        <dbReference type="ARBA" id="ARBA00023136"/>
    </source>
</evidence>
<feature type="transmembrane region" description="Helical" evidence="7">
    <location>
        <begin position="66"/>
        <end position="84"/>
    </location>
</feature>
<evidence type="ECO:0000256" key="2">
    <source>
        <dbReference type="ARBA" id="ARBA00022692"/>
    </source>
</evidence>
<accession>A0ABW2SM47</accession>
<evidence type="ECO:0000256" key="1">
    <source>
        <dbReference type="ARBA" id="ARBA00004651"/>
    </source>
</evidence>
<evidence type="ECO:0000313" key="10">
    <source>
        <dbReference type="EMBL" id="MFC7581206.1"/>
    </source>
</evidence>
<dbReference type="Gene3D" id="3.40.50.300">
    <property type="entry name" value="P-loop containing nucleotide triphosphate hydrolases"/>
    <property type="match status" value="1"/>
</dbReference>
<reference evidence="11" key="1">
    <citation type="journal article" date="2019" name="Int. J. Syst. Evol. Microbiol.">
        <title>The Global Catalogue of Microorganisms (GCM) 10K type strain sequencing project: providing services to taxonomists for standard genome sequencing and annotation.</title>
        <authorList>
            <consortium name="The Broad Institute Genomics Platform"/>
            <consortium name="The Broad Institute Genome Sequencing Center for Infectious Disease"/>
            <person name="Wu L."/>
            <person name="Ma J."/>
        </authorList>
    </citation>
    <scope>NUCLEOTIDE SEQUENCE [LARGE SCALE GENOMIC DNA]</scope>
    <source>
        <strain evidence="11">CCUG 56698</strain>
    </source>
</reference>
<proteinExistence type="predicted"/>
<keyword evidence="3" id="KW-0547">Nucleotide-binding</keyword>
<keyword evidence="11" id="KW-1185">Reference proteome</keyword>
<dbReference type="CDD" id="cd07346">
    <property type="entry name" value="ABC_6TM_exporters"/>
    <property type="match status" value="1"/>
</dbReference>
<dbReference type="PANTHER" id="PTHR43394">
    <property type="entry name" value="ATP-DEPENDENT PERMEASE MDL1, MITOCHONDRIAL"/>
    <property type="match status" value="1"/>
</dbReference>
<dbReference type="Proteomes" id="UP001596527">
    <property type="component" value="Unassembled WGS sequence"/>
</dbReference>
<feature type="transmembrane region" description="Helical" evidence="7">
    <location>
        <begin position="142"/>
        <end position="160"/>
    </location>
</feature>
<dbReference type="InterPro" id="IPR003439">
    <property type="entry name" value="ABC_transporter-like_ATP-bd"/>
</dbReference>
<dbReference type="InterPro" id="IPR027417">
    <property type="entry name" value="P-loop_NTPase"/>
</dbReference>
<dbReference type="InterPro" id="IPR036640">
    <property type="entry name" value="ABC1_TM_sf"/>
</dbReference>
<evidence type="ECO:0000259" key="8">
    <source>
        <dbReference type="PROSITE" id="PS50893"/>
    </source>
</evidence>
<dbReference type="PROSITE" id="PS50893">
    <property type="entry name" value="ABC_TRANSPORTER_2"/>
    <property type="match status" value="1"/>
</dbReference>
<gene>
    <name evidence="10" type="ORF">ACFQWG_08345</name>
</gene>
<dbReference type="SUPFAM" id="SSF90123">
    <property type="entry name" value="ABC transporter transmembrane region"/>
    <property type="match status" value="1"/>
</dbReference>
<dbReference type="RefSeq" id="WP_380974277.1">
    <property type="nucleotide sequence ID" value="NZ_JBHTEF010000001.1"/>
</dbReference>
<sequence>MKLPIADGRTIRRRLGGLVLAYRGQLAGVLVLQLGAAFAGIALPWVMGRVVDQIQAGTTLEWVRRVMIGTVVLVAVGAALSFLAEYQARVLGERVFAKLREDLVETVTHLPLSTVEGAGTGDLLGRTTHDVERVQFMVRQGISSIMVLATTIVVTVVAAVATSPLLAVVLVVEVPVVGALMRWYLPRTVPSYRAGAAAWADLSGVANETIDQAETVDAARLADLRAARLDRSIREIWRLERYGAWMRVVLVGCLGLAVLIPVLLMALVGAWAIGAGWTTLGVVTTMTLYAYQLRGPVWEVTFWVDQIQSSEASLARIFGVDLVDPDREPTDARPSGREMRVRGVRYAYRAGEDVLHGVDLDLRPGETLAIVGPSGAGKSTFGRMLAGIHPPTAGSVEVGGVELTDLDEDVLQRQVVLVTQEHHVFVGTVASNMRLARAGADTGEMWDALAAVEADQWVRALPDGLDTRVGAGGIPLSPAQAQQLALARIVLMDPHTLVLDEATSLMDPTAARSLERSLGLALRGRTVIAIAHRLYTAHDADRVAVMMDGRIVELGAHDELVAAGGEYASLWKSWQRG</sequence>
<organism evidence="10 11">
    <name type="scientific">Schaalia naturae</name>
    <dbReference type="NCBI Taxonomy" id="635203"/>
    <lineage>
        <taxon>Bacteria</taxon>
        <taxon>Bacillati</taxon>
        <taxon>Actinomycetota</taxon>
        <taxon>Actinomycetes</taxon>
        <taxon>Actinomycetales</taxon>
        <taxon>Actinomycetaceae</taxon>
        <taxon>Schaalia</taxon>
    </lineage>
</organism>
<dbReference type="SMART" id="SM00382">
    <property type="entry name" value="AAA"/>
    <property type="match status" value="1"/>
</dbReference>
<feature type="domain" description="ABC transmembrane type-1" evidence="9">
    <location>
        <begin position="27"/>
        <end position="309"/>
    </location>
</feature>
<keyword evidence="6 7" id="KW-0472">Membrane</keyword>
<dbReference type="EMBL" id="JBHTEF010000001">
    <property type="protein sequence ID" value="MFC7581206.1"/>
    <property type="molecule type" value="Genomic_DNA"/>
</dbReference>
<dbReference type="Pfam" id="PF00005">
    <property type="entry name" value="ABC_tran"/>
    <property type="match status" value="1"/>
</dbReference>
<keyword evidence="2 7" id="KW-0812">Transmembrane</keyword>
<evidence type="ECO:0000256" key="4">
    <source>
        <dbReference type="ARBA" id="ARBA00022840"/>
    </source>
</evidence>
<feature type="transmembrane region" description="Helical" evidence="7">
    <location>
        <begin position="244"/>
        <end position="264"/>
    </location>
</feature>
<protein>
    <submittedName>
        <fullName evidence="10">ABC transporter ATP-binding protein</fullName>
    </submittedName>
</protein>
<dbReference type="InterPro" id="IPR039421">
    <property type="entry name" value="Type_1_exporter"/>
</dbReference>
<evidence type="ECO:0000313" key="11">
    <source>
        <dbReference type="Proteomes" id="UP001596527"/>
    </source>
</evidence>
<dbReference type="SUPFAM" id="SSF52540">
    <property type="entry name" value="P-loop containing nucleoside triphosphate hydrolases"/>
    <property type="match status" value="1"/>
</dbReference>
<feature type="transmembrane region" description="Helical" evidence="7">
    <location>
        <begin position="166"/>
        <end position="185"/>
    </location>
</feature>
<keyword evidence="4 10" id="KW-0067">ATP-binding</keyword>
<feature type="domain" description="ABC transporter" evidence="8">
    <location>
        <begin position="339"/>
        <end position="573"/>
    </location>
</feature>
<dbReference type="PANTHER" id="PTHR43394:SF1">
    <property type="entry name" value="ATP-BINDING CASSETTE SUB-FAMILY B MEMBER 10, MITOCHONDRIAL"/>
    <property type="match status" value="1"/>
</dbReference>
<comment type="caution">
    <text evidence="10">The sequence shown here is derived from an EMBL/GenBank/DDBJ whole genome shotgun (WGS) entry which is preliminary data.</text>
</comment>
<evidence type="ECO:0000256" key="5">
    <source>
        <dbReference type="ARBA" id="ARBA00022989"/>
    </source>
</evidence>
<dbReference type="Pfam" id="PF00664">
    <property type="entry name" value="ABC_membrane"/>
    <property type="match status" value="1"/>
</dbReference>
<comment type="subcellular location">
    <subcellularLocation>
        <location evidence="1">Cell membrane</location>
        <topology evidence="1">Multi-pass membrane protein</topology>
    </subcellularLocation>
</comment>
<dbReference type="PROSITE" id="PS50929">
    <property type="entry name" value="ABC_TM1F"/>
    <property type="match status" value="1"/>
</dbReference>